<dbReference type="RefSeq" id="WP_092639930.1">
    <property type="nucleotide sequence ID" value="NZ_FNID01000015.1"/>
</dbReference>
<accession>A0A1H0A3F2</accession>
<organism evidence="5 6">
    <name type="scientific">Acetanaerobacterium elongatum</name>
    <dbReference type="NCBI Taxonomy" id="258515"/>
    <lineage>
        <taxon>Bacteria</taxon>
        <taxon>Bacillati</taxon>
        <taxon>Bacillota</taxon>
        <taxon>Clostridia</taxon>
        <taxon>Eubacteriales</taxon>
        <taxon>Oscillospiraceae</taxon>
        <taxon>Acetanaerobacterium</taxon>
    </lineage>
</organism>
<dbReference type="AlphaFoldDB" id="A0A1H0A3F2"/>
<evidence type="ECO:0000313" key="5">
    <source>
        <dbReference type="EMBL" id="SDN28239.1"/>
    </source>
</evidence>
<dbReference type="Gene3D" id="2.30.110.10">
    <property type="entry name" value="Electron Transport, Fmn-binding Protein, Chain A"/>
    <property type="match status" value="1"/>
</dbReference>
<sequence>MSKVVWKPGTLLAPVPPAMVSCGTMQSPNVLTIAWTGIINSDPAMTYISVRPTRYSYNLIKESGEFVVNLTTADLVRAADYCGVKSGANTDKFKDMKLTAAPASMVSAPLVAESPVSLECRVTEIKELGSHHMFLAEILCVDVDEQYIDEQGKLMLHKCGLAAFSHGEYFALGKRLGKFGYTVRKKPSSGKPKNR</sequence>
<dbReference type="InterPro" id="IPR002563">
    <property type="entry name" value="Flavin_Rdtase-like_dom"/>
</dbReference>
<gene>
    <name evidence="5" type="ORF">SAMN05192585_11523</name>
</gene>
<protein>
    <submittedName>
        <fullName evidence="5">NADH-FMN oxidoreductase RutF, flavin reductase (DIM6/NTAB) family</fullName>
    </submittedName>
</protein>
<keyword evidence="6" id="KW-1185">Reference proteome</keyword>
<dbReference type="Proteomes" id="UP000199182">
    <property type="component" value="Unassembled WGS sequence"/>
</dbReference>
<comment type="cofactor">
    <cofactor evidence="1">
        <name>FMN</name>
        <dbReference type="ChEBI" id="CHEBI:58210"/>
    </cofactor>
</comment>
<dbReference type="SUPFAM" id="SSF50475">
    <property type="entry name" value="FMN-binding split barrel"/>
    <property type="match status" value="1"/>
</dbReference>
<dbReference type="GO" id="GO:0010181">
    <property type="term" value="F:FMN binding"/>
    <property type="evidence" value="ECO:0007669"/>
    <property type="project" value="InterPro"/>
</dbReference>
<evidence type="ECO:0000256" key="2">
    <source>
        <dbReference type="ARBA" id="ARBA00022630"/>
    </source>
</evidence>
<dbReference type="OrthoDB" id="9794638at2"/>
<evidence type="ECO:0000259" key="4">
    <source>
        <dbReference type="SMART" id="SM00903"/>
    </source>
</evidence>
<comment type="similarity">
    <text evidence="3">Belongs to the flavoredoxin family.</text>
</comment>
<evidence type="ECO:0000256" key="3">
    <source>
        <dbReference type="ARBA" id="ARBA00038054"/>
    </source>
</evidence>
<dbReference type="SMART" id="SM00903">
    <property type="entry name" value="Flavin_Reduct"/>
    <property type="match status" value="1"/>
</dbReference>
<dbReference type="PANTHER" id="PTHR43567:SF1">
    <property type="entry name" value="FLAVOREDOXIN"/>
    <property type="match status" value="1"/>
</dbReference>
<evidence type="ECO:0000313" key="6">
    <source>
        <dbReference type="Proteomes" id="UP000199182"/>
    </source>
</evidence>
<dbReference type="PROSITE" id="PS51257">
    <property type="entry name" value="PROKAR_LIPOPROTEIN"/>
    <property type="match status" value="1"/>
</dbReference>
<reference evidence="5 6" key="1">
    <citation type="submission" date="2016-10" db="EMBL/GenBank/DDBJ databases">
        <authorList>
            <person name="de Groot N.N."/>
        </authorList>
    </citation>
    <scope>NUCLEOTIDE SEQUENCE [LARGE SCALE GENOMIC DNA]</scope>
    <source>
        <strain evidence="5 6">CGMCC 1.5012</strain>
    </source>
</reference>
<feature type="domain" description="Flavin reductase like" evidence="4">
    <location>
        <begin position="12"/>
        <end position="163"/>
    </location>
</feature>
<dbReference type="InterPro" id="IPR052174">
    <property type="entry name" value="Flavoredoxin"/>
</dbReference>
<dbReference type="InterPro" id="IPR012349">
    <property type="entry name" value="Split_barrel_FMN-bd"/>
</dbReference>
<keyword evidence="2" id="KW-0285">Flavoprotein</keyword>
<evidence type="ECO:0000256" key="1">
    <source>
        <dbReference type="ARBA" id="ARBA00001917"/>
    </source>
</evidence>
<dbReference type="Pfam" id="PF01613">
    <property type="entry name" value="Flavin_Reduct"/>
    <property type="match status" value="1"/>
</dbReference>
<proteinExistence type="inferred from homology"/>
<dbReference type="PANTHER" id="PTHR43567">
    <property type="entry name" value="FLAVOREDOXIN-RELATED-RELATED"/>
    <property type="match status" value="1"/>
</dbReference>
<dbReference type="GO" id="GO:0016646">
    <property type="term" value="F:oxidoreductase activity, acting on the CH-NH group of donors, NAD or NADP as acceptor"/>
    <property type="evidence" value="ECO:0007669"/>
    <property type="project" value="UniProtKB-ARBA"/>
</dbReference>
<dbReference type="EMBL" id="FNID01000015">
    <property type="protein sequence ID" value="SDN28239.1"/>
    <property type="molecule type" value="Genomic_DNA"/>
</dbReference>
<dbReference type="STRING" id="258515.SAMN05192585_11523"/>
<name>A0A1H0A3F2_9FIRM</name>